<dbReference type="InterPro" id="IPR029066">
    <property type="entry name" value="PLP-binding_barrel"/>
</dbReference>
<feature type="active site" description="Proton acceptor; specific for D-alanine" evidence="4">
    <location>
        <position position="45"/>
    </location>
</feature>
<dbReference type="KEGG" id="aca:ACP_2160"/>
<dbReference type="eggNOG" id="COG0787">
    <property type="taxonomic scope" value="Bacteria"/>
</dbReference>
<keyword evidence="3 4" id="KW-0413">Isomerase</keyword>
<dbReference type="PANTHER" id="PTHR30511">
    <property type="entry name" value="ALANINE RACEMASE"/>
    <property type="match status" value="1"/>
</dbReference>
<evidence type="ECO:0000256" key="4">
    <source>
        <dbReference type="HAMAP-Rule" id="MF_01201"/>
    </source>
</evidence>
<dbReference type="SUPFAM" id="SSF50621">
    <property type="entry name" value="Alanine racemase C-terminal domain-like"/>
    <property type="match status" value="1"/>
</dbReference>
<dbReference type="InParanoid" id="C1F9K3"/>
<accession>C1F9K3</accession>
<dbReference type="InterPro" id="IPR020622">
    <property type="entry name" value="Ala_racemase_pyridoxalP-BS"/>
</dbReference>
<evidence type="ECO:0000313" key="9">
    <source>
        <dbReference type="Proteomes" id="UP000002207"/>
    </source>
</evidence>
<dbReference type="HOGENOM" id="CLU_028393_2_2_0"/>
<dbReference type="InterPro" id="IPR009006">
    <property type="entry name" value="Ala_racemase/Decarboxylase_C"/>
</dbReference>
<dbReference type="PRINTS" id="PR00992">
    <property type="entry name" value="ALARACEMASE"/>
</dbReference>
<dbReference type="PROSITE" id="PS00395">
    <property type="entry name" value="ALANINE_RACEMASE"/>
    <property type="match status" value="1"/>
</dbReference>
<evidence type="ECO:0000259" key="7">
    <source>
        <dbReference type="SMART" id="SM01005"/>
    </source>
</evidence>
<sequence>MNNRNVSSPFTRPVWAEISRARLLHNFSMLQQLASPDIRLAAVVKANAYGHGATLCAPWLAAAGAEWLGVTSVEEGVAVRAVCATQRILVMSGLWQGEAEAVLEHCLTPVVWEPFHLDLLARAARQAKLPPQALPVHLEIDTGMSRQGAAHGGLLEELLRRLREEPDSPLLIEGVLTHFHSPDELDSPVTAAQIAAFATAVDTIAAAGLAPALLHAGNSTSLLTGHGLDALRALAARHHAQLMLRPGLALYGYTPQAGGSVSEREEQSPRLKAEGYGLQPAHSHSLRGGASALEGFQPVLSLKSRIVSLRTIAAGATAGYNGTFRAARSTRLALLPIGYADGLSRLLSGRGHVLVRGHRAPIAGRISMDQTILDVSGIPEAAIGDEAVLLGEQGNDRITAEDLAALCQTIPWEILTSIAARVPRVAVD</sequence>
<keyword evidence="2 4" id="KW-0663">Pyridoxal phosphate</keyword>
<comment type="catalytic activity">
    <reaction evidence="4">
        <text>L-alanine = D-alanine</text>
        <dbReference type="Rhea" id="RHEA:20249"/>
        <dbReference type="ChEBI" id="CHEBI:57416"/>
        <dbReference type="ChEBI" id="CHEBI:57972"/>
        <dbReference type="EC" id="5.1.1.1"/>
    </reaction>
</comment>
<dbReference type="EC" id="5.1.1.1" evidence="4"/>
<dbReference type="FunCoup" id="C1F9K3">
    <property type="interactions" value="380"/>
</dbReference>
<dbReference type="GO" id="GO:0030170">
    <property type="term" value="F:pyridoxal phosphate binding"/>
    <property type="evidence" value="ECO:0007669"/>
    <property type="project" value="UniProtKB-UniRule"/>
</dbReference>
<dbReference type="STRING" id="240015.ACP_2160"/>
<dbReference type="GO" id="GO:0008784">
    <property type="term" value="F:alanine racemase activity"/>
    <property type="evidence" value="ECO:0007669"/>
    <property type="project" value="UniProtKB-UniRule"/>
</dbReference>
<dbReference type="AlphaFoldDB" id="C1F9K3"/>
<dbReference type="InterPro" id="IPR011079">
    <property type="entry name" value="Ala_racemase_C"/>
</dbReference>
<dbReference type="PANTHER" id="PTHR30511:SF0">
    <property type="entry name" value="ALANINE RACEMASE, CATABOLIC-RELATED"/>
    <property type="match status" value="1"/>
</dbReference>
<comment type="similarity">
    <text evidence="4">Belongs to the alanine racemase family.</text>
</comment>
<dbReference type="UniPathway" id="UPA00042">
    <property type="reaction ID" value="UER00497"/>
</dbReference>
<dbReference type="InterPro" id="IPR001608">
    <property type="entry name" value="Ala_racemase_N"/>
</dbReference>
<reference evidence="8 9" key="1">
    <citation type="journal article" date="2009" name="Appl. Environ. Microbiol.">
        <title>Three genomes from the phylum Acidobacteria provide insight into the lifestyles of these microorganisms in soils.</title>
        <authorList>
            <person name="Ward N.L."/>
            <person name="Challacombe J.F."/>
            <person name="Janssen P.H."/>
            <person name="Henrissat B."/>
            <person name="Coutinho P.M."/>
            <person name="Wu M."/>
            <person name="Xie G."/>
            <person name="Haft D.H."/>
            <person name="Sait M."/>
            <person name="Badger J."/>
            <person name="Barabote R.D."/>
            <person name="Bradley B."/>
            <person name="Brettin T.S."/>
            <person name="Brinkac L.M."/>
            <person name="Bruce D."/>
            <person name="Creasy T."/>
            <person name="Daugherty S.C."/>
            <person name="Davidsen T.M."/>
            <person name="DeBoy R.T."/>
            <person name="Detter J.C."/>
            <person name="Dodson R.J."/>
            <person name="Durkin A.S."/>
            <person name="Ganapathy A."/>
            <person name="Gwinn-Giglio M."/>
            <person name="Han C.S."/>
            <person name="Khouri H."/>
            <person name="Kiss H."/>
            <person name="Kothari S.P."/>
            <person name="Madupu R."/>
            <person name="Nelson K.E."/>
            <person name="Nelson W.C."/>
            <person name="Paulsen I."/>
            <person name="Penn K."/>
            <person name="Ren Q."/>
            <person name="Rosovitz M.J."/>
            <person name="Selengut J.D."/>
            <person name="Shrivastava S."/>
            <person name="Sullivan S.A."/>
            <person name="Tapia R."/>
            <person name="Thompson L.S."/>
            <person name="Watkins K.L."/>
            <person name="Yang Q."/>
            <person name="Yu C."/>
            <person name="Zafar N."/>
            <person name="Zhou L."/>
            <person name="Kuske C.R."/>
        </authorList>
    </citation>
    <scope>NUCLEOTIDE SEQUENCE [LARGE SCALE GENOMIC DNA]</scope>
    <source>
        <strain evidence="9">ATCC 51196 / DSM 11244 / BCRC 80197 / JCM 7670 / NBRC 15755 / NCIMB 13165 / 161</strain>
    </source>
</reference>
<organism evidence="8 9">
    <name type="scientific">Acidobacterium capsulatum (strain ATCC 51196 / DSM 11244 / BCRC 80197 / JCM 7670 / NBRC 15755 / NCIMB 13165 / 161)</name>
    <dbReference type="NCBI Taxonomy" id="240015"/>
    <lineage>
        <taxon>Bacteria</taxon>
        <taxon>Pseudomonadati</taxon>
        <taxon>Acidobacteriota</taxon>
        <taxon>Terriglobia</taxon>
        <taxon>Terriglobales</taxon>
        <taxon>Acidobacteriaceae</taxon>
        <taxon>Acidobacterium</taxon>
    </lineage>
</organism>
<feature type="modified residue" description="N6-(pyridoxal phosphate)lysine" evidence="4 5">
    <location>
        <position position="45"/>
    </location>
</feature>
<evidence type="ECO:0000313" key="8">
    <source>
        <dbReference type="EMBL" id="ACO33111.1"/>
    </source>
</evidence>
<feature type="binding site" evidence="4 6">
    <location>
        <position position="146"/>
    </location>
    <ligand>
        <name>substrate</name>
    </ligand>
</feature>
<comment type="function">
    <text evidence="4">Catalyzes the interconversion of L-alanine and D-alanine. May also act on other amino acids.</text>
</comment>
<dbReference type="SMART" id="SM01005">
    <property type="entry name" value="Ala_racemase_C"/>
    <property type="match status" value="1"/>
</dbReference>
<evidence type="ECO:0000256" key="1">
    <source>
        <dbReference type="ARBA" id="ARBA00001933"/>
    </source>
</evidence>
<dbReference type="HAMAP" id="MF_01201">
    <property type="entry name" value="Ala_racemase"/>
    <property type="match status" value="1"/>
</dbReference>
<evidence type="ECO:0000256" key="6">
    <source>
        <dbReference type="PIRSR" id="PIRSR600821-52"/>
    </source>
</evidence>
<evidence type="ECO:0000256" key="2">
    <source>
        <dbReference type="ARBA" id="ARBA00022898"/>
    </source>
</evidence>
<comment type="cofactor">
    <cofactor evidence="1 4 5">
        <name>pyridoxal 5'-phosphate</name>
        <dbReference type="ChEBI" id="CHEBI:597326"/>
    </cofactor>
</comment>
<evidence type="ECO:0000256" key="5">
    <source>
        <dbReference type="PIRSR" id="PIRSR600821-50"/>
    </source>
</evidence>
<dbReference type="SUPFAM" id="SSF51419">
    <property type="entry name" value="PLP-binding barrel"/>
    <property type="match status" value="1"/>
</dbReference>
<dbReference type="CDD" id="cd00430">
    <property type="entry name" value="PLPDE_III_AR"/>
    <property type="match status" value="1"/>
</dbReference>
<comment type="pathway">
    <text evidence="4">Amino-acid biosynthesis; D-alanine biosynthesis; D-alanine from L-alanine: step 1/1.</text>
</comment>
<evidence type="ECO:0000256" key="3">
    <source>
        <dbReference type="ARBA" id="ARBA00023235"/>
    </source>
</evidence>
<dbReference type="GO" id="GO:0030632">
    <property type="term" value="P:D-alanine biosynthetic process"/>
    <property type="evidence" value="ECO:0007669"/>
    <property type="project" value="UniProtKB-UniRule"/>
</dbReference>
<dbReference type="InterPro" id="IPR000821">
    <property type="entry name" value="Ala_racemase"/>
</dbReference>
<feature type="binding site" evidence="4 6">
    <location>
        <position position="368"/>
    </location>
    <ligand>
        <name>substrate</name>
    </ligand>
</feature>
<dbReference type="EMBL" id="CP001472">
    <property type="protein sequence ID" value="ACO33111.1"/>
    <property type="molecule type" value="Genomic_DNA"/>
</dbReference>
<dbReference type="Pfam" id="PF01168">
    <property type="entry name" value="Ala_racemase_N"/>
    <property type="match status" value="1"/>
</dbReference>
<gene>
    <name evidence="8" type="primary">alr</name>
    <name evidence="8" type="ordered locus">ACP_2160</name>
</gene>
<dbReference type="Gene3D" id="3.20.20.10">
    <property type="entry name" value="Alanine racemase"/>
    <property type="match status" value="1"/>
</dbReference>
<name>C1F9K3_ACIC5</name>
<feature type="active site" description="Proton acceptor; specific for L-alanine" evidence="4">
    <location>
        <position position="320"/>
    </location>
</feature>
<dbReference type="Pfam" id="PF00842">
    <property type="entry name" value="Ala_racemase_C"/>
    <property type="match status" value="1"/>
</dbReference>
<dbReference type="Proteomes" id="UP000002207">
    <property type="component" value="Chromosome"/>
</dbReference>
<proteinExistence type="inferred from homology"/>
<dbReference type="Gene3D" id="2.40.37.10">
    <property type="entry name" value="Lyase, Ornithine Decarboxylase, Chain A, domain 1"/>
    <property type="match status" value="1"/>
</dbReference>
<protein>
    <recommendedName>
        <fullName evidence="4">Alanine racemase</fullName>
        <ecNumber evidence="4">5.1.1.1</ecNumber>
    </recommendedName>
</protein>
<feature type="domain" description="Alanine racemase C-terminal" evidence="7">
    <location>
        <begin position="299"/>
        <end position="427"/>
    </location>
</feature>
<dbReference type="GO" id="GO:0005829">
    <property type="term" value="C:cytosol"/>
    <property type="evidence" value="ECO:0007669"/>
    <property type="project" value="TreeGrafter"/>
</dbReference>
<keyword evidence="9" id="KW-1185">Reference proteome</keyword>